<dbReference type="EMBL" id="KN819411">
    <property type="protein sequence ID" value="KIJ10275.1"/>
    <property type="molecule type" value="Genomic_DNA"/>
</dbReference>
<proteinExistence type="predicted"/>
<organism evidence="2 3">
    <name type="scientific">Paxillus involutus ATCC 200175</name>
    <dbReference type="NCBI Taxonomy" id="664439"/>
    <lineage>
        <taxon>Eukaryota</taxon>
        <taxon>Fungi</taxon>
        <taxon>Dikarya</taxon>
        <taxon>Basidiomycota</taxon>
        <taxon>Agaricomycotina</taxon>
        <taxon>Agaricomycetes</taxon>
        <taxon>Agaricomycetidae</taxon>
        <taxon>Boletales</taxon>
        <taxon>Paxilineae</taxon>
        <taxon>Paxillaceae</taxon>
        <taxon>Paxillus</taxon>
    </lineage>
</organism>
<reference evidence="3" key="2">
    <citation type="submission" date="2015-01" db="EMBL/GenBank/DDBJ databases">
        <title>Evolutionary Origins and Diversification of the Mycorrhizal Mutualists.</title>
        <authorList>
            <consortium name="DOE Joint Genome Institute"/>
            <consortium name="Mycorrhizal Genomics Consortium"/>
            <person name="Kohler A."/>
            <person name="Kuo A."/>
            <person name="Nagy L.G."/>
            <person name="Floudas D."/>
            <person name="Copeland A."/>
            <person name="Barry K.W."/>
            <person name="Cichocki N."/>
            <person name="Veneault-Fourrey C."/>
            <person name="LaButti K."/>
            <person name="Lindquist E.A."/>
            <person name="Lipzen A."/>
            <person name="Lundell T."/>
            <person name="Morin E."/>
            <person name="Murat C."/>
            <person name="Riley R."/>
            <person name="Ohm R."/>
            <person name="Sun H."/>
            <person name="Tunlid A."/>
            <person name="Henrissat B."/>
            <person name="Grigoriev I.V."/>
            <person name="Hibbett D.S."/>
            <person name="Martin F."/>
        </authorList>
    </citation>
    <scope>NUCLEOTIDE SEQUENCE [LARGE SCALE GENOMIC DNA]</scope>
    <source>
        <strain evidence="3">ATCC 200175</strain>
    </source>
</reference>
<protein>
    <submittedName>
        <fullName evidence="2">Uncharacterized protein</fullName>
    </submittedName>
</protein>
<dbReference type="OrthoDB" id="10566318at2759"/>
<evidence type="ECO:0000313" key="2">
    <source>
        <dbReference type="EMBL" id="KIJ10275.1"/>
    </source>
</evidence>
<reference evidence="2 3" key="1">
    <citation type="submission" date="2014-06" db="EMBL/GenBank/DDBJ databases">
        <authorList>
            <consortium name="DOE Joint Genome Institute"/>
            <person name="Kuo A."/>
            <person name="Kohler A."/>
            <person name="Nagy L.G."/>
            <person name="Floudas D."/>
            <person name="Copeland A."/>
            <person name="Barry K.W."/>
            <person name="Cichocki N."/>
            <person name="Veneault-Fourrey C."/>
            <person name="LaButti K."/>
            <person name="Lindquist E.A."/>
            <person name="Lipzen A."/>
            <person name="Lundell T."/>
            <person name="Morin E."/>
            <person name="Murat C."/>
            <person name="Sun H."/>
            <person name="Tunlid A."/>
            <person name="Henrissat B."/>
            <person name="Grigoriev I.V."/>
            <person name="Hibbett D.S."/>
            <person name="Martin F."/>
            <person name="Nordberg H.P."/>
            <person name="Cantor M.N."/>
            <person name="Hua S.X."/>
        </authorList>
    </citation>
    <scope>NUCLEOTIDE SEQUENCE [LARGE SCALE GENOMIC DNA]</scope>
    <source>
        <strain evidence="2 3">ATCC 200175</strain>
    </source>
</reference>
<feature type="region of interest" description="Disordered" evidence="1">
    <location>
        <begin position="69"/>
        <end position="133"/>
    </location>
</feature>
<accession>A0A0C9T3S7</accession>
<gene>
    <name evidence="2" type="ORF">PAXINDRAFT_157672</name>
</gene>
<dbReference type="AlphaFoldDB" id="A0A0C9T3S7"/>
<feature type="compositionally biased region" description="Basic residues" evidence="1">
    <location>
        <begin position="124"/>
        <end position="133"/>
    </location>
</feature>
<sequence length="133" mass="14719">MPAQRQTRKRNKVYVYTHSGDNCGETSLSDNLAAAEHFEHTSYHTTRTGSLTVNCEFLAIQQGVLRNDPDSAYQSEDADGDIGYGDGGRSFFDDGSLTAYDTNEDPGADDRDREQDTSLLEVPKRKRYASVSA</sequence>
<evidence type="ECO:0000256" key="1">
    <source>
        <dbReference type="SAM" id="MobiDB-lite"/>
    </source>
</evidence>
<dbReference type="HOGENOM" id="CLU_2062224_0_0_1"/>
<name>A0A0C9T3S7_PAXIN</name>
<keyword evidence="3" id="KW-1185">Reference proteome</keyword>
<dbReference type="Proteomes" id="UP000053647">
    <property type="component" value="Unassembled WGS sequence"/>
</dbReference>
<evidence type="ECO:0000313" key="3">
    <source>
        <dbReference type="Proteomes" id="UP000053647"/>
    </source>
</evidence>